<sequence>MARISMAEAVIALVLSAAMLQVTYADDYTVGDTSGWTSTGVDYTTWAANKVFEIGDNLVFNFRTGAHDVAIVTKAAYDSCNTGKSLPTFNNRTSDFDPQYHW</sequence>
<organism evidence="1 2">
    <name type="scientific">Pistacia atlantica</name>
    <dbReference type="NCBI Taxonomy" id="434234"/>
    <lineage>
        <taxon>Eukaryota</taxon>
        <taxon>Viridiplantae</taxon>
        <taxon>Streptophyta</taxon>
        <taxon>Embryophyta</taxon>
        <taxon>Tracheophyta</taxon>
        <taxon>Spermatophyta</taxon>
        <taxon>Magnoliopsida</taxon>
        <taxon>eudicotyledons</taxon>
        <taxon>Gunneridae</taxon>
        <taxon>Pentapetalae</taxon>
        <taxon>rosids</taxon>
        <taxon>malvids</taxon>
        <taxon>Sapindales</taxon>
        <taxon>Anacardiaceae</taxon>
        <taxon>Pistacia</taxon>
    </lineage>
</organism>
<comment type="caution">
    <text evidence="1">The sequence shown here is derived from an EMBL/GenBank/DDBJ whole genome shotgun (WGS) entry which is preliminary data.</text>
</comment>
<evidence type="ECO:0000313" key="1">
    <source>
        <dbReference type="EMBL" id="KAJ0089630.1"/>
    </source>
</evidence>
<dbReference type="EMBL" id="CM047904">
    <property type="protein sequence ID" value="KAJ0089630.1"/>
    <property type="molecule type" value="Genomic_DNA"/>
</dbReference>
<gene>
    <name evidence="1" type="ORF">Patl1_13068</name>
</gene>
<proteinExistence type="predicted"/>
<reference evidence="2" key="1">
    <citation type="journal article" date="2023" name="G3 (Bethesda)">
        <title>Genome assembly and association tests identify interacting loci associated with vigor, precocity, and sex in interspecific pistachio rootstocks.</title>
        <authorList>
            <person name="Palmer W."/>
            <person name="Jacygrad E."/>
            <person name="Sagayaradj S."/>
            <person name="Cavanaugh K."/>
            <person name="Han R."/>
            <person name="Bertier L."/>
            <person name="Beede B."/>
            <person name="Kafkas S."/>
            <person name="Golino D."/>
            <person name="Preece J."/>
            <person name="Michelmore R."/>
        </authorList>
    </citation>
    <scope>NUCLEOTIDE SEQUENCE [LARGE SCALE GENOMIC DNA]</scope>
</reference>
<dbReference type="Proteomes" id="UP001164250">
    <property type="component" value="Chromosome 8"/>
</dbReference>
<name>A0ACC1ASG5_9ROSI</name>
<protein>
    <submittedName>
        <fullName evidence="1">Uncharacterized protein</fullName>
    </submittedName>
</protein>
<evidence type="ECO:0000313" key="2">
    <source>
        <dbReference type="Proteomes" id="UP001164250"/>
    </source>
</evidence>
<keyword evidence="2" id="KW-1185">Reference proteome</keyword>
<accession>A0ACC1ASG5</accession>